<dbReference type="EMBL" id="RSCM01000011">
    <property type="protein sequence ID" value="RUS95112.1"/>
    <property type="molecule type" value="Genomic_DNA"/>
</dbReference>
<keyword evidence="1" id="KW-0472">Membrane</keyword>
<gene>
    <name evidence="2" type="ORF">DSM107003_33120</name>
</gene>
<dbReference type="AlphaFoldDB" id="A0A433UMP3"/>
<accession>A0A433UMP3</accession>
<organism evidence="2 3">
    <name type="scientific">Trichormus variabilis SAG 1403-4b</name>
    <dbReference type="NCBI Taxonomy" id="447716"/>
    <lineage>
        <taxon>Bacteria</taxon>
        <taxon>Bacillati</taxon>
        <taxon>Cyanobacteriota</taxon>
        <taxon>Cyanophyceae</taxon>
        <taxon>Nostocales</taxon>
        <taxon>Nostocaceae</taxon>
        <taxon>Trichormus</taxon>
    </lineage>
</organism>
<keyword evidence="1" id="KW-0812">Transmembrane</keyword>
<keyword evidence="3" id="KW-1185">Reference proteome</keyword>
<feature type="transmembrane region" description="Helical" evidence="1">
    <location>
        <begin position="20"/>
        <end position="40"/>
    </location>
</feature>
<proteinExistence type="predicted"/>
<keyword evidence="1" id="KW-1133">Transmembrane helix</keyword>
<evidence type="ECO:0000313" key="3">
    <source>
        <dbReference type="Proteomes" id="UP000276103"/>
    </source>
</evidence>
<reference evidence="2 3" key="1">
    <citation type="journal article" date="2019" name="Genome Biol. Evol.">
        <title>Day and night: Metabolic profiles and evolutionary relationships of six axenic non-marine cyanobacteria.</title>
        <authorList>
            <person name="Will S.E."/>
            <person name="Henke P."/>
            <person name="Boedeker C."/>
            <person name="Huang S."/>
            <person name="Brinkmann H."/>
            <person name="Rohde M."/>
            <person name="Jarek M."/>
            <person name="Friedl T."/>
            <person name="Seufert S."/>
            <person name="Schumacher M."/>
            <person name="Overmann J."/>
            <person name="Neumann-Schaal M."/>
            <person name="Petersen J."/>
        </authorList>
    </citation>
    <scope>NUCLEOTIDE SEQUENCE [LARGE SCALE GENOMIC DNA]</scope>
    <source>
        <strain evidence="2 3">SAG 1403-4b</strain>
    </source>
</reference>
<name>A0A433UMP3_ANAVA</name>
<dbReference type="Proteomes" id="UP000276103">
    <property type="component" value="Unassembled WGS sequence"/>
</dbReference>
<evidence type="ECO:0000313" key="2">
    <source>
        <dbReference type="EMBL" id="RUS95112.1"/>
    </source>
</evidence>
<evidence type="ECO:0000256" key="1">
    <source>
        <dbReference type="SAM" id="Phobius"/>
    </source>
</evidence>
<sequence length="110" mass="12130">MQSAVIDITNNSIMKTRQGILILTLVIPGLLVLLISLYYFGTDYAALIKAESYAEQLVKDEKANDRNLQFAYHRALAHRINVFADATWGLLGGVITGIGIHGLVTLKEKD</sequence>
<feature type="transmembrane region" description="Helical" evidence="1">
    <location>
        <begin position="86"/>
        <end position="106"/>
    </location>
</feature>
<protein>
    <submittedName>
        <fullName evidence="2">Uncharacterized protein</fullName>
    </submittedName>
</protein>
<comment type="caution">
    <text evidence="2">The sequence shown here is derived from an EMBL/GenBank/DDBJ whole genome shotgun (WGS) entry which is preliminary data.</text>
</comment>